<organism evidence="2 3">
    <name type="scientific">Acaromyces ingoldii</name>
    <dbReference type="NCBI Taxonomy" id="215250"/>
    <lineage>
        <taxon>Eukaryota</taxon>
        <taxon>Fungi</taxon>
        <taxon>Dikarya</taxon>
        <taxon>Basidiomycota</taxon>
        <taxon>Ustilaginomycotina</taxon>
        <taxon>Exobasidiomycetes</taxon>
        <taxon>Exobasidiales</taxon>
        <taxon>Cryptobasidiaceae</taxon>
        <taxon>Acaromyces</taxon>
    </lineage>
</organism>
<feature type="compositionally biased region" description="Pro residues" evidence="1">
    <location>
        <begin position="31"/>
        <end position="40"/>
    </location>
</feature>
<protein>
    <submittedName>
        <fullName evidence="2">Uncharacterized protein</fullName>
    </submittedName>
</protein>
<evidence type="ECO:0000313" key="3">
    <source>
        <dbReference type="Proteomes" id="UP000245768"/>
    </source>
</evidence>
<feature type="region of interest" description="Disordered" evidence="1">
    <location>
        <begin position="1"/>
        <end position="73"/>
    </location>
</feature>
<dbReference type="EMBL" id="KZ819641">
    <property type="protein sequence ID" value="PWN87175.1"/>
    <property type="molecule type" value="Genomic_DNA"/>
</dbReference>
<dbReference type="OrthoDB" id="10284614at2759"/>
<reference evidence="2" key="1">
    <citation type="journal article" date="2018" name="Mol. Biol. Evol.">
        <title>Broad Genomic Sampling Reveals a Smut Pathogenic Ancestry of the Fungal Clade Ustilaginomycotina.</title>
        <authorList>
            <person name="Kijpornyongpan T."/>
            <person name="Mondo S.J."/>
            <person name="Barry K."/>
            <person name="Sandor L."/>
            <person name="Lee J."/>
            <person name="Lipzen A."/>
            <person name="Pangilinan J."/>
            <person name="LaButti K."/>
            <person name="Hainaut M."/>
            <person name="Henrissat B."/>
            <person name="Grigoriev I.V."/>
            <person name="Spatafora J.W."/>
            <person name="Aime M.C."/>
        </authorList>
    </citation>
    <scope>NUCLEOTIDE SEQUENCE [LARGE SCALE GENOMIC DNA]</scope>
    <source>
        <strain evidence="2">MCA 4198</strain>
    </source>
</reference>
<evidence type="ECO:0000256" key="1">
    <source>
        <dbReference type="SAM" id="MobiDB-lite"/>
    </source>
</evidence>
<dbReference type="InParanoid" id="A0A316YHF2"/>
<name>A0A316YHF2_9BASI</name>
<proteinExistence type="predicted"/>
<sequence length="368" mass="40370">MASTEREEVFPAPPPYEPVGGGGASTSQRYAPPPGPPPPDSSRLTTTATAYVPPPGPPPPEADAAPGPPPLAAAPPIYEPFSFSSAYAQTHGSPPRWHAPPAYHVYFDSTSSKLTFHLIIPSTEPPCACGTSFECQCGRRRPTLWTATRIGGATVRFERFSPNSATTSLAFEAGRSRNVLERNTTVIKDQSERQVSSVKKKAGAWITRDLEDKQQTWQSHGERSSHHRLELTSSQGLPLAIFRPSSSSATASPEPGRVELTSLAWGRMPSDELECDYAGGCDFRPLYGFVFRCSECSQDDTFDICEAHLADELVAHNPKHHFHRQPRPYTEYDDAVRETPLLRAPDLAMERERHELILCSLAVVLLLP</sequence>
<dbReference type="RefSeq" id="XP_025374373.1">
    <property type="nucleotide sequence ID" value="XM_025525371.1"/>
</dbReference>
<keyword evidence="3" id="KW-1185">Reference proteome</keyword>
<gene>
    <name evidence="2" type="ORF">FA10DRAFT_304577</name>
</gene>
<dbReference type="AlphaFoldDB" id="A0A316YHF2"/>
<dbReference type="Proteomes" id="UP000245768">
    <property type="component" value="Unassembled WGS sequence"/>
</dbReference>
<dbReference type="GeneID" id="37047287"/>
<feature type="compositionally biased region" description="Pro residues" evidence="1">
    <location>
        <begin position="52"/>
        <end position="73"/>
    </location>
</feature>
<accession>A0A316YHF2</accession>
<evidence type="ECO:0000313" key="2">
    <source>
        <dbReference type="EMBL" id="PWN87175.1"/>
    </source>
</evidence>